<dbReference type="KEGG" id="gog:C1280_35060"/>
<dbReference type="InterPro" id="IPR038721">
    <property type="entry name" value="IS701-like_DDE_dom"/>
</dbReference>
<reference evidence="2 3" key="1">
    <citation type="submission" date="2018-01" db="EMBL/GenBank/DDBJ databases">
        <title>G. obscuriglobus.</title>
        <authorList>
            <person name="Franke J."/>
            <person name="Blomberg W."/>
            <person name="Selmecki A."/>
        </authorList>
    </citation>
    <scope>NUCLEOTIDE SEQUENCE [LARGE SCALE GENOMIC DNA]</scope>
    <source>
        <strain evidence="2 3">DSM 5831</strain>
    </source>
</reference>
<protein>
    <submittedName>
        <fullName evidence="2">Transposase</fullName>
    </submittedName>
</protein>
<evidence type="ECO:0000313" key="3">
    <source>
        <dbReference type="Proteomes" id="UP000245802"/>
    </source>
</evidence>
<dbReference type="InterPro" id="IPR039365">
    <property type="entry name" value="IS701-like"/>
</dbReference>
<dbReference type="Proteomes" id="UP000245802">
    <property type="component" value="Chromosome"/>
</dbReference>
<evidence type="ECO:0000259" key="1">
    <source>
        <dbReference type="Pfam" id="PF13546"/>
    </source>
</evidence>
<name>A0A2Z3HIQ2_9BACT</name>
<dbReference type="AlphaFoldDB" id="A0A2Z3HIQ2"/>
<dbReference type="OrthoDB" id="267850at2"/>
<dbReference type="PANTHER" id="PTHR33627:SF1">
    <property type="entry name" value="TRANSPOSASE"/>
    <property type="match status" value="1"/>
</dbReference>
<evidence type="ECO:0000313" key="2">
    <source>
        <dbReference type="EMBL" id="AWM41704.1"/>
    </source>
</evidence>
<dbReference type="EMBL" id="CP025958">
    <property type="protein sequence ID" value="AWM41704.1"/>
    <property type="molecule type" value="Genomic_DNA"/>
</dbReference>
<dbReference type="PANTHER" id="PTHR33627">
    <property type="entry name" value="TRANSPOSASE"/>
    <property type="match status" value="1"/>
</dbReference>
<keyword evidence="3" id="KW-1185">Reference proteome</keyword>
<accession>A0A2Z3HIQ2</accession>
<proteinExistence type="predicted"/>
<dbReference type="Pfam" id="PF13546">
    <property type="entry name" value="DDE_5"/>
    <property type="match status" value="1"/>
</dbReference>
<gene>
    <name evidence="2" type="ORF">C1280_35060</name>
</gene>
<organism evidence="2 3">
    <name type="scientific">Gemmata obscuriglobus</name>
    <dbReference type="NCBI Taxonomy" id="114"/>
    <lineage>
        <taxon>Bacteria</taxon>
        <taxon>Pseudomonadati</taxon>
        <taxon>Planctomycetota</taxon>
        <taxon>Planctomycetia</taxon>
        <taxon>Gemmatales</taxon>
        <taxon>Gemmataceae</taxon>
        <taxon>Gemmata</taxon>
    </lineage>
</organism>
<feature type="domain" description="Transposase IS701-like DDE" evidence="1">
    <location>
        <begin position="49"/>
        <end position="249"/>
    </location>
</feature>
<sequence>MLPLWLPTARGDTILAHQDEERERPNDPASGLTLRDGWQTRFEEYAARFRVTFQRADQFLRFRVYLRGLLEPSDRKNVESIAAAAGRVITTEANLAQALQHFVSHSPWDASRLFAAVRRTLAVRADSGAVWVIHDGAFAKKGRHSVGVQPQFARALGKKINCQVGVFVTQVGPAGYFPLTARLYLPAAWLREHGAGTAVPVDARQPASKAEIALRLLDELRGEGEVPAVTGEPGYLEDPGFQEGLQALGGSVRSESAGAVAGAVLRFDWLRNALGLDHFEGRTWHGWHHHVGLVFAAYGFLCSEAGGEEAPPFRSPHLSPL</sequence>